<dbReference type="EMBL" id="CAJNOK010016583">
    <property type="protein sequence ID" value="CAF1247838.1"/>
    <property type="molecule type" value="Genomic_DNA"/>
</dbReference>
<dbReference type="Proteomes" id="UP000681722">
    <property type="component" value="Unassembled WGS sequence"/>
</dbReference>
<dbReference type="Proteomes" id="UP000677228">
    <property type="component" value="Unassembled WGS sequence"/>
</dbReference>
<dbReference type="EMBL" id="CAJOBC010008566">
    <property type="protein sequence ID" value="CAF3965064.1"/>
    <property type="molecule type" value="Genomic_DNA"/>
</dbReference>
<protein>
    <submittedName>
        <fullName evidence="1">Uncharacterized protein</fullName>
    </submittedName>
</protein>
<evidence type="ECO:0000313" key="3">
    <source>
        <dbReference type="EMBL" id="CAF3965064.1"/>
    </source>
</evidence>
<organism evidence="1 5">
    <name type="scientific">Didymodactylos carnosus</name>
    <dbReference type="NCBI Taxonomy" id="1234261"/>
    <lineage>
        <taxon>Eukaryota</taxon>
        <taxon>Metazoa</taxon>
        <taxon>Spiralia</taxon>
        <taxon>Gnathifera</taxon>
        <taxon>Rotifera</taxon>
        <taxon>Eurotatoria</taxon>
        <taxon>Bdelloidea</taxon>
        <taxon>Philodinida</taxon>
        <taxon>Philodinidae</taxon>
        <taxon>Didymodactylos</taxon>
    </lineage>
</organism>
<comment type="caution">
    <text evidence="1">The sequence shown here is derived from an EMBL/GenBank/DDBJ whole genome shotgun (WGS) entry which is preliminary data.</text>
</comment>
<evidence type="ECO:0000313" key="5">
    <source>
        <dbReference type="Proteomes" id="UP000663829"/>
    </source>
</evidence>
<accession>A0A814W5U2</accession>
<dbReference type="InterPro" id="IPR014710">
    <property type="entry name" value="RmlC-like_jellyroll"/>
</dbReference>
<dbReference type="EMBL" id="CAJOBA010038132">
    <property type="protein sequence ID" value="CAF4055434.1"/>
    <property type="molecule type" value="Genomic_DNA"/>
</dbReference>
<dbReference type="InterPro" id="IPR011051">
    <property type="entry name" value="RmlC_Cupin_sf"/>
</dbReference>
<dbReference type="EMBL" id="CAJNOQ010008566">
    <property type="protein sequence ID" value="CAF1200584.1"/>
    <property type="molecule type" value="Genomic_DNA"/>
</dbReference>
<proteinExistence type="predicted"/>
<dbReference type="Proteomes" id="UP000682733">
    <property type="component" value="Unassembled WGS sequence"/>
</dbReference>
<reference evidence="1" key="1">
    <citation type="submission" date="2021-02" db="EMBL/GenBank/DDBJ databases">
        <authorList>
            <person name="Nowell W R."/>
        </authorList>
    </citation>
    <scope>NUCLEOTIDE SEQUENCE</scope>
</reference>
<dbReference type="SUPFAM" id="SSF51182">
    <property type="entry name" value="RmlC-like cupins"/>
    <property type="match status" value="1"/>
</dbReference>
<dbReference type="Gene3D" id="2.60.120.10">
    <property type="entry name" value="Jelly Rolls"/>
    <property type="match status" value="1"/>
</dbReference>
<gene>
    <name evidence="1" type="ORF">GPM918_LOCUS23698</name>
    <name evidence="2" type="ORF">OVA965_LOCUS26131</name>
    <name evidence="3" type="ORF">SRO942_LOCUS23696</name>
    <name evidence="4" type="ORF">TMI583_LOCUS26867</name>
</gene>
<evidence type="ECO:0000313" key="1">
    <source>
        <dbReference type="EMBL" id="CAF1200584.1"/>
    </source>
</evidence>
<dbReference type="AlphaFoldDB" id="A0A814W5U2"/>
<sequence length="70" mass="8041">MRKNKSQQVNISAGCGHGYVSLEENSYVIYIQGGTFNEVDEMHDKDNSALMLDEAKKKWNERHSILLLKK</sequence>
<evidence type="ECO:0000313" key="4">
    <source>
        <dbReference type="EMBL" id="CAF4055434.1"/>
    </source>
</evidence>
<name>A0A814W5U2_9BILA</name>
<evidence type="ECO:0000313" key="2">
    <source>
        <dbReference type="EMBL" id="CAF1247838.1"/>
    </source>
</evidence>
<keyword evidence="5" id="KW-1185">Reference proteome</keyword>
<dbReference type="Proteomes" id="UP000663829">
    <property type="component" value="Unassembled WGS sequence"/>
</dbReference>